<evidence type="ECO:0000256" key="2">
    <source>
        <dbReference type="SAM" id="MobiDB-lite"/>
    </source>
</evidence>
<dbReference type="Pfam" id="PF01144">
    <property type="entry name" value="CoA_trans"/>
    <property type="match status" value="1"/>
</dbReference>
<evidence type="ECO:0000256" key="1">
    <source>
        <dbReference type="ARBA" id="ARBA00022679"/>
    </source>
</evidence>
<gene>
    <name evidence="3" type="ORF">GCM10009789_12480</name>
</gene>
<keyword evidence="4" id="KW-1185">Reference proteome</keyword>
<evidence type="ECO:0000313" key="3">
    <source>
        <dbReference type="EMBL" id="GAA1560703.1"/>
    </source>
</evidence>
<dbReference type="InterPro" id="IPR004165">
    <property type="entry name" value="CoA_trans_fam_I"/>
</dbReference>
<dbReference type="InterPro" id="IPR037171">
    <property type="entry name" value="NagB/RpiA_transferase-like"/>
</dbReference>
<accession>A0ABP4NGN7</accession>
<feature type="compositionally biased region" description="Basic residues" evidence="2">
    <location>
        <begin position="81"/>
        <end position="94"/>
    </location>
</feature>
<evidence type="ECO:0000313" key="4">
    <source>
        <dbReference type="Proteomes" id="UP001500393"/>
    </source>
</evidence>
<dbReference type="PANTHER" id="PTHR13707">
    <property type="entry name" value="KETOACID-COENZYME A TRANSFERASE"/>
    <property type="match status" value="1"/>
</dbReference>
<dbReference type="Proteomes" id="UP001500393">
    <property type="component" value="Unassembled WGS sequence"/>
</dbReference>
<organism evidence="3 4">
    <name type="scientific">Kribbella sancticallisti</name>
    <dbReference type="NCBI Taxonomy" id="460087"/>
    <lineage>
        <taxon>Bacteria</taxon>
        <taxon>Bacillati</taxon>
        <taxon>Actinomycetota</taxon>
        <taxon>Actinomycetes</taxon>
        <taxon>Propionibacteriales</taxon>
        <taxon>Kribbellaceae</taxon>
        <taxon>Kribbella</taxon>
    </lineage>
</organism>
<keyword evidence="1" id="KW-0808">Transferase</keyword>
<dbReference type="PANTHER" id="PTHR13707:SF60">
    <property type="entry name" value="ACETATE COA-TRANSFERASE SUBUNIT ALPHA"/>
    <property type="match status" value="1"/>
</dbReference>
<reference evidence="4" key="1">
    <citation type="journal article" date="2019" name="Int. J. Syst. Evol. Microbiol.">
        <title>The Global Catalogue of Microorganisms (GCM) 10K type strain sequencing project: providing services to taxonomists for standard genome sequencing and annotation.</title>
        <authorList>
            <consortium name="The Broad Institute Genomics Platform"/>
            <consortium name="The Broad Institute Genome Sequencing Center for Infectious Disease"/>
            <person name="Wu L."/>
            <person name="Ma J."/>
        </authorList>
    </citation>
    <scope>NUCLEOTIDE SEQUENCE [LARGE SCALE GENOMIC DNA]</scope>
    <source>
        <strain evidence="4">JCM 14969</strain>
    </source>
</reference>
<proteinExistence type="predicted"/>
<protein>
    <submittedName>
        <fullName evidence="3">Uncharacterized protein</fullName>
    </submittedName>
</protein>
<comment type="caution">
    <text evidence="3">The sequence shown here is derived from an EMBL/GenBank/DDBJ whole genome shotgun (WGS) entry which is preliminary data.</text>
</comment>
<sequence length="106" mass="11123">MVLEESIVTDFALVRAAVADRAGNAVFNASACNFNPAAAMAGRRTILEAESLLEVGELDPDAVHLPGVSSTTSSPPPPRKPVSKASRKRTTRRPRPVEGGQDALDA</sequence>
<dbReference type="Gene3D" id="3.40.1080.10">
    <property type="entry name" value="Glutaconate Coenzyme A-transferase"/>
    <property type="match status" value="1"/>
</dbReference>
<name>A0ABP4NGN7_9ACTN</name>
<feature type="region of interest" description="Disordered" evidence="2">
    <location>
        <begin position="61"/>
        <end position="106"/>
    </location>
</feature>
<dbReference type="SUPFAM" id="SSF100950">
    <property type="entry name" value="NagB/RpiA/CoA transferase-like"/>
    <property type="match status" value="1"/>
</dbReference>
<dbReference type="EMBL" id="BAAAOS010000008">
    <property type="protein sequence ID" value="GAA1560703.1"/>
    <property type="molecule type" value="Genomic_DNA"/>
</dbReference>